<proteinExistence type="predicted"/>
<evidence type="ECO:0000256" key="2">
    <source>
        <dbReference type="ARBA" id="ARBA00023125"/>
    </source>
</evidence>
<feature type="transmembrane region" description="Helical" evidence="4">
    <location>
        <begin position="6"/>
        <end position="27"/>
    </location>
</feature>
<dbReference type="PANTHER" id="PTHR44688:SF16">
    <property type="entry name" value="DNA-BINDING TRANSCRIPTIONAL ACTIVATOR DEVR_DOSR"/>
    <property type="match status" value="1"/>
</dbReference>
<dbReference type="PANTHER" id="PTHR44688">
    <property type="entry name" value="DNA-BINDING TRANSCRIPTIONAL ACTIVATOR DEVR_DOSR"/>
    <property type="match status" value="1"/>
</dbReference>
<organism evidence="6">
    <name type="scientific">Vecturithrix granuli</name>
    <dbReference type="NCBI Taxonomy" id="1499967"/>
    <lineage>
        <taxon>Bacteria</taxon>
        <taxon>Candidatus Moduliflexota</taxon>
        <taxon>Candidatus Vecturitrichia</taxon>
        <taxon>Candidatus Vecturitrichales</taxon>
        <taxon>Candidatus Vecturitrichaceae</taxon>
        <taxon>Candidatus Vecturithrix</taxon>
    </lineage>
</organism>
<feature type="transmembrane region" description="Helical" evidence="4">
    <location>
        <begin position="75"/>
        <end position="97"/>
    </location>
</feature>
<dbReference type="GO" id="GO:0003677">
    <property type="term" value="F:DNA binding"/>
    <property type="evidence" value="ECO:0007669"/>
    <property type="project" value="UniProtKB-KW"/>
</dbReference>
<keyword evidence="3" id="KW-0804">Transcription</keyword>
<feature type="transmembrane region" description="Helical" evidence="4">
    <location>
        <begin position="132"/>
        <end position="150"/>
    </location>
</feature>
<keyword evidence="2 6" id="KW-0238">DNA-binding</keyword>
<keyword evidence="4" id="KW-0472">Membrane</keyword>
<dbReference type="Pfam" id="PF00196">
    <property type="entry name" value="GerE"/>
    <property type="match status" value="1"/>
</dbReference>
<accession>A0A081C3F5</accession>
<dbReference type="GO" id="GO:0006355">
    <property type="term" value="P:regulation of DNA-templated transcription"/>
    <property type="evidence" value="ECO:0007669"/>
    <property type="project" value="InterPro"/>
</dbReference>
<dbReference type="STRING" id="1499967.U27_06086"/>
<dbReference type="InterPro" id="IPR000792">
    <property type="entry name" value="Tscrpt_reg_LuxR_C"/>
</dbReference>
<evidence type="ECO:0000313" key="7">
    <source>
        <dbReference type="Proteomes" id="UP000030661"/>
    </source>
</evidence>
<dbReference type="CDD" id="cd06170">
    <property type="entry name" value="LuxR_C_like"/>
    <property type="match status" value="1"/>
</dbReference>
<reference evidence="6" key="1">
    <citation type="journal article" date="2015" name="PeerJ">
        <title>First genomic representation of candidate bacterial phylum KSB3 points to enhanced environmental sensing as a trigger of wastewater bulking.</title>
        <authorList>
            <person name="Sekiguchi Y."/>
            <person name="Ohashi A."/>
            <person name="Parks D.H."/>
            <person name="Yamauchi T."/>
            <person name="Tyson G.W."/>
            <person name="Hugenholtz P."/>
        </authorList>
    </citation>
    <scope>NUCLEOTIDE SEQUENCE [LARGE SCALE GENOMIC DNA]</scope>
</reference>
<keyword evidence="1" id="KW-0805">Transcription regulation</keyword>
<dbReference type="PRINTS" id="PR00038">
    <property type="entry name" value="HTHLUXR"/>
</dbReference>
<dbReference type="eggNOG" id="COG2197">
    <property type="taxonomic scope" value="Bacteria"/>
</dbReference>
<dbReference type="SUPFAM" id="SSF46894">
    <property type="entry name" value="C-terminal effector domain of the bipartite response regulators"/>
    <property type="match status" value="1"/>
</dbReference>
<protein>
    <submittedName>
        <fullName evidence="6">DNA-binding response regulator, LuxR family protein</fullName>
    </submittedName>
</protein>
<evidence type="ECO:0000256" key="4">
    <source>
        <dbReference type="SAM" id="Phobius"/>
    </source>
</evidence>
<evidence type="ECO:0000256" key="3">
    <source>
        <dbReference type="ARBA" id="ARBA00023163"/>
    </source>
</evidence>
<keyword evidence="4" id="KW-1133">Transmembrane helix</keyword>
<keyword evidence="7" id="KW-1185">Reference proteome</keyword>
<feature type="domain" description="HTH luxR-type" evidence="5">
    <location>
        <begin position="254"/>
        <end position="321"/>
    </location>
</feature>
<feature type="transmembrane region" description="Helical" evidence="4">
    <location>
        <begin position="109"/>
        <end position="126"/>
    </location>
</feature>
<dbReference type="SMART" id="SM00421">
    <property type="entry name" value="HTH_LUXR"/>
    <property type="match status" value="1"/>
</dbReference>
<evidence type="ECO:0000259" key="5">
    <source>
        <dbReference type="PROSITE" id="PS50043"/>
    </source>
</evidence>
<dbReference type="Gene3D" id="1.10.10.10">
    <property type="entry name" value="Winged helix-like DNA-binding domain superfamily/Winged helix DNA-binding domain"/>
    <property type="match status" value="1"/>
</dbReference>
<dbReference type="AlphaFoldDB" id="A0A081C3F5"/>
<feature type="transmembrane region" description="Helical" evidence="4">
    <location>
        <begin position="171"/>
        <end position="192"/>
    </location>
</feature>
<evidence type="ECO:0000313" key="6">
    <source>
        <dbReference type="EMBL" id="GAK59110.1"/>
    </source>
</evidence>
<keyword evidence="4" id="KW-0812">Transmembrane</keyword>
<dbReference type="HOGENOM" id="CLU_808125_0_0_0"/>
<sequence length="339" mass="38495">MFHWHILYFFCALLVGVVSLTIAAVMYVRTKTDWMPYYLYFYTVFTALVGLDLATYYLITNLLSVYLVHLRAISYPGPCVLTPLLTLSLPLFVHVLGGLPNRLQYFRKIAIVVGSEVILQHIVLFAKEDWELCEIIADVVILGMIVYSVILSNRAYHYAQEPDRKRLVSKFMLLLGFSLFCQVLDIAMIYFFSFFLLYPLAYCSIGVIFAHVSLRTILQPVSMPQPNAESRFSSPPEPSPTGVQIPLLAASFEEEAEFVSYGLSEREQEILIFVLKGCSNAEIAELAKISLSTVKAHLTNIYEKIGVKNRYELITYFSNPQFPLQKTEEHPPNTGNVEA</sequence>
<dbReference type="EMBL" id="DF820469">
    <property type="protein sequence ID" value="GAK59110.1"/>
    <property type="molecule type" value="Genomic_DNA"/>
</dbReference>
<gene>
    <name evidence="6" type="ORF">U27_06086</name>
</gene>
<evidence type="ECO:0000256" key="1">
    <source>
        <dbReference type="ARBA" id="ARBA00023015"/>
    </source>
</evidence>
<dbReference type="PROSITE" id="PS50043">
    <property type="entry name" value="HTH_LUXR_2"/>
    <property type="match status" value="1"/>
</dbReference>
<dbReference type="InterPro" id="IPR016032">
    <property type="entry name" value="Sig_transdc_resp-reg_C-effctor"/>
</dbReference>
<name>A0A081C3F5_VECG1</name>
<dbReference type="InterPro" id="IPR036388">
    <property type="entry name" value="WH-like_DNA-bd_sf"/>
</dbReference>
<feature type="transmembrane region" description="Helical" evidence="4">
    <location>
        <begin position="39"/>
        <end position="59"/>
    </location>
</feature>
<dbReference type="Proteomes" id="UP000030661">
    <property type="component" value="Unassembled WGS sequence"/>
</dbReference>